<dbReference type="FunFam" id="3.30.50.10:FF:000007">
    <property type="entry name" value="Nitrogen regulatory AreA, N-terminal"/>
    <property type="match status" value="1"/>
</dbReference>
<dbReference type="AlphaFoldDB" id="A0A4P7NUC6"/>
<dbReference type="CDD" id="cd00202">
    <property type="entry name" value="ZnF_GATA"/>
    <property type="match status" value="1"/>
</dbReference>
<feature type="region of interest" description="Disordered" evidence="10">
    <location>
        <begin position="708"/>
        <end position="890"/>
    </location>
</feature>
<dbReference type="PANTHER" id="PTHR10071">
    <property type="entry name" value="TRANSCRIPTION FACTOR GATA FAMILY MEMBER"/>
    <property type="match status" value="1"/>
</dbReference>
<dbReference type="Pfam" id="PF00320">
    <property type="entry name" value="GATA"/>
    <property type="match status" value="1"/>
</dbReference>
<evidence type="ECO:0000256" key="9">
    <source>
        <dbReference type="PROSITE-ProRule" id="PRU00094"/>
    </source>
</evidence>
<feature type="region of interest" description="Disordered" evidence="10">
    <location>
        <begin position="1"/>
        <end position="49"/>
    </location>
</feature>
<dbReference type="SUPFAM" id="SSF57716">
    <property type="entry name" value="Glucocorticoid receptor-like (DNA-binding domain)"/>
    <property type="match status" value="1"/>
</dbReference>
<dbReference type="GO" id="GO:0042128">
    <property type="term" value="P:nitrate assimilation"/>
    <property type="evidence" value="ECO:0007669"/>
    <property type="project" value="UniProtKB-KW"/>
</dbReference>
<name>A0A4P7NUC6_PYROR</name>
<evidence type="ECO:0000256" key="6">
    <source>
        <dbReference type="ARBA" id="ARBA00023063"/>
    </source>
</evidence>
<accession>A0A4P7NUC6</accession>
<feature type="compositionally biased region" description="Polar residues" evidence="10">
    <location>
        <begin position="872"/>
        <end position="881"/>
    </location>
</feature>
<comment type="subcellular location">
    <subcellularLocation>
        <location evidence="1">Nucleus</location>
    </subcellularLocation>
</comment>
<dbReference type="InterPro" id="IPR013088">
    <property type="entry name" value="Znf_NHR/GATA"/>
</dbReference>
<feature type="region of interest" description="Disordered" evidence="10">
    <location>
        <begin position="240"/>
        <end position="262"/>
    </location>
</feature>
<gene>
    <name evidence="12" type="ORF">PoMZ_12969</name>
</gene>
<dbReference type="GO" id="GO:0000978">
    <property type="term" value="F:RNA polymerase II cis-regulatory region sequence-specific DNA binding"/>
    <property type="evidence" value="ECO:0007669"/>
    <property type="project" value="TreeGrafter"/>
</dbReference>
<organism evidence="12 13">
    <name type="scientific">Pyricularia oryzae</name>
    <name type="common">Rice blast fungus</name>
    <name type="synonym">Magnaporthe oryzae</name>
    <dbReference type="NCBI Taxonomy" id="318829"/>
    <lineage>
        <taxon>Eukaryota</taxon>
        <taxon>Fungi</taxon>
        <taxon>Dikarya</taxon>
        <taxon>Ascomycota</taxon>
        <taxon>Pezizomycotina</taxon>
        <taxon>Sordariomycetes</taxon>
        <taxon>Sordariomycetidae</taxon>
        <taxon>Magnaporthales</taxon>
        <taxon>Pyriculariaceae</taxon>
        <taxon>Pyricularia</taxon>
    </lineage>
</organism>
<keyword evidence="2" id="KW-0479">Metal-binding</keyword>
<keyword evidence="4" id="KW-0862">Zinc</keyword>
<feature type="domain" description="GATA-type" evidence="11">
    <location>
        <begin position="657"/>
        <end position="710"/>
    </location>
</feature>
<evidence type="ECO:0000256" key="8">
    <source>
        <dbReference type="ARBA" id="ARBA00023242"/>
    </source>
</evidence>
<dbReference type="SMART" id="SM00401">
    <property type="entry name" value="ZnF_GATA"/>
    <property type="match status" value="1"/>
</dbReference>
<dbReference type="EMBL" id="CP034210">
    <property type="protein sequence ID" value="QBZ66002.1"/>
    <property type="molecule type" value="Genomic_DNA"/>
</dbReference>
<feature type="compositionally biased region" description="Polar residues" evidence="10">
    <location>
        <begin position="849"/>
        <end position="863"/>
    </location>
</feature>
<feature type="compositionally biased region" description="Polar residues" evidence="10">
    <location>
        <begin position="131"/>
        <end position="153"/>
    </location>
</feature>
<feature type="compositionally biased region" description="Basic and acidic residues" evidence="10">
    <location>
        <begin position="1"/>
        <end position="12"/>
    </location>
</feature>
<evidence type="ECO:0000313" key="12">
    <source>
        <dbReference type="EMBL" id="QBZ66002.1"/>
    </source>
</evidence>
<evidence type="ECO:0000313" key="13">
    <source>
        <dbReference type="Proteomes" id="UP000294847"/>
    </source>
</evidence>
<dbReference type="InterPro" id="IPR039355">
    <property type="entry name" value="Transcription_factor_GATA"/>
</dbReference>
<dbReference type="Proteomes" id="UP000294847">
    <property type="component" value="Chromosome 7"/>
</dbReference>
<feature type="compositionally biased region" description="Low complexity" evidence="10">
    <location>
        <begin position="640"/>
        <end position="661"/>
    </location>
</feature>
<feature type="compositionally biased region" description="Polar residues" evidence="10">
    <location>
        <begin position="208"/>
        <end position="217"/>
    </location>
</feature>
<feature type="region of interest" description="Disordered" evidence="10">
    <location>
        <begin position="348"/>
        <end position="373"/>
    </location>
</feature>
<dbReference type="GO" id="GO:0000122">
    <property type="term" value="P:negative regulation of transcription by RNA polymerase II"/>
    <property type="evidence" value="ECO:0007669"/>
    <property type="project" value="TreeGrafter"/>
</dbReference>
<keyword evidence="6" id="KW-0534">Nitrate assimilation</keyword>
<keyword evidence="3 9" id="KW-0863">Zinc-finger</keyword>
<feature type="compositionally biased region" description="Low complexity" evidence="10">
    <location>
        <begin position="623"/>
        <end position="633"/>
    </location>
</feature>
<dbReference type="PROSITE" id="PS00344">
    <property type="entry name" value="GATA_ZN_FINGER_1"/>
    <property type="match status" value="1"/>
</dbReference>
<keyword evidence="7" id="KW-0804">Transcription</keyword>
<dbReference type="Gene3D" id="3.30.50.10">
    <property type="entry name" value="Erythroid Transcription Factor GATA-1, subunit A"/>
    <property type="match status" value="1"/>
</dbReference>
<evidence type="ECO:0000256" key="7">
    <source>
        <dbReference type="ARBA" id="ARBA00023163"/>
    </source>
</evidence>
<dbReference type="InterPro" id="IPR000679">
    <property type="entry name" value="Znf_GATA"/>
</dbReference>
<evidence type="ECO:0000256" key="4">
    <source>
        <dbReference type="ARBA" id="ARBA00022833"/>
    </source>
</evidence>
<dbReference type="GO" id="GO:0008270">
    <property type="term" value="F:zinc ion binding"/>
    <property type="evidence" value="ECO:0007669"/>
    <property type="project" value="UniProtKB-KW"/>
</dbReference>
<dbReference type="GO" id="GO:0045944">
    <property type="term" value="P:positive regulation of transcription by RNA polymerase II"/>
    <property type="evidence" value="ECO:0007669"/>
    <property type="project" value="TreeGrafter"/>
</dbReference>
<feature type="compositionally biased region" description="Polar residues" evidence="10">
    <location>
        <begin position="167"/>
        <end position="194"/>
    </location>
</feature>
<feature type="compositionally biased region" description="Polar residues" evidence="10">
    <location>
        <begin position="588"/>
        <end position="613"/>
    </location>
</feature>
<dbReference type="GO" id="GO:0000981">
    <property type="term" value="F:DNA-binding transcription factor activity, RNA polymerase II-specific"/>
    <property type="evidence" value="ECO:0007669"/>
    <property type="project" value="TreeGrafter"/>
</dbReference>
<proteinExistence type="predicted"/>
<evidence type="ECO:0000256" key="10">
    <source>
        <dbReference type="SAM" id="MobiDB-lite"/>
    </source>
</evidence>
<evidence type="ECO:0000256" key="2">
    <source>
        <dbReference type="ARBA" id="ARBA00022723"/>
    </source>
</evidence>
<evidence type="ECO:0000259" key="11">
    <source>
        <dbReference type="PROSITE" id="PS50114"/>
    </source>
</evidence>
<dbReference type="PRINTS" id="PR00619">
    <property type="entry name" value="GATAZNFINGER"/>
</dbReference>
<evidence type="ECO:0000256" key="5">
    <source>
        <dbReference type="ARBA" id="ARBA00023015"/>
    </source>
</evidence>
<feature type="region of interest" description="Disordered" evidence="10">
    <location>
        <begin position="524"/>
        <end position="661"/>
    </location>
</feature>
<dbReference type="PANTHER" id="PTHR10071:SF281">
    <property type="entry name" value="BOX A-BINDING FACTOR-RELATED"/>
    <property type="match status" value="1"/>
</dbReference>
<dbReference type="GO" id="GO:0005634">
    <property type="term" value="C:nucleus"/>
    <property type="evidence" value="ECO:0007669"/>
    <property type="project" value="UniProtKB-SubCell"/>
</dbReference>
<keyword evidence="8" id="KW-0539">Nucleus</keyword>
<dbReference type="PROSITE" id="PS50114">
    <property type="entry name" value="GATA_ZN_FINGER_2"/>
    <property type="match status" value="1"/>
</dbReference>
<keyword evidence="5" id="KW-0805">Transcription regulation</keyword>
<feature type="region of interest" description="Disordered" evidence="10">
    <location>
        <begin position="120"/>
        <end position="222"/>
    </location>
</feature>
<evidence type="ECO:0000256" key="3">
    <source>
        <dbReference type="ARBA" id="ARBA00022771"/>
    </source>
</evidence>
<reference evidence="12 13" key="1">
    <citation type="journal article" date="2019" name="Mol. Biol. Evol.">
        <title>Blast fungal genomes show frequent chromosomal changes, gene gains and losses, and effector gene turnover.</title>
        <authorList>
            <person name="Gomez Luciano L.B."/>
            <person name="Jason Tsai I."/>
            <person name="Chuma I."/>
            <person name="Tosa Y."/>
            <person name="Chen Y.H."/>
            <person name="Li J.Y."/>
            <person name="Li M.Y."/>
            <person name="Jade Lu M.Y."/>
            <person name="Nakayashiki H."/>
            <person name="Li W.H."/>
        </authorList>
    </citation>
    <scope>NUCLEOTIDE SEQUENCE [LARGE SCALE GENOMIC DNA]</scope>
    <source>
        <strain evidence="12">MZ5-1-6</strain>
    </source>
</reference>
<sequence length="956" mass="100902">MNPTITEHDFRFPRRPAAPGRDPGSDSSDDPLPASLRELNSDRQSAFNDAQNKLARTEAFEDLRNGMARVKDTPELLQEQDPLAAQVWRFFSKTKTMLPNQERMENLTWRMMHVNLRKRQQEESARISSPPLKTNAPSGIAQQLRQTPTQKKSSAGEMSLDDFIDSSHGSATSGLASSSPEAGKPDSTSTNAISSAIPINKSRKNEVAAQSQFNPQSVPAAAQRGRMDNEFGYLKRHHRKTSIDDRKTTRKRPRGCSPFQVPSIVTDTLSNDLDADAGFNDYTLDSTNGINVSQPMTTNGRSPFTIDAFNVPSEPMIHSAGPYQQNFSFSPSTSPMASNGFPQHMFNGQSITNSLANPDLYSPPGSAYQSQVSTPHPMNENGDGSFFFGNGMDVRHQRSHSFRQPSATQNMQTQPFSYNGNGGGGFFPQSMASNGMSSSYATSGNTFGHIDPAQVFQNEQTAQSPGFNMMQENNAFNFGGHSDDEEDGGVFADRNLALSSEFSPGAMDEPAVDFGTNPMGWDATLPGNFSTQAARYPAGPPRRQNTIGGMPSEFGEKNGDYAEGGLARSQSQSFHGNQADARRRIPRNASTTAIPNSQMQYEQQGVQGHTNSPPADMANGHTSGFSSVVHSRPSSPPPGSKNGSTTNLQQQGNNQGGDAPTTCTNCATQTTPLWRRNPEGQPLCNACGLFLKLHGVVRPLSLKTDVIKKRNRGSGSNVPGATSGSRSKKGATSTAVSGTNTRKNSSLAISRTASTTNVQVAPTPAIAPAASQSRAGSANEGESPMSGGGNTAGSTPTSHNSGGSVAVGGKGVVPIAAAPPKNMPGPGAAAAARTVALGPKRQRRHSKPSPANASLIGMNNANHNDAMEVDSPENSTGSNEAATRPSGFGTTATSASFAGLTSNSFGMSASTRSMITPGMLGGGMSTSALSSTGGLLSSGSAAATVPQEWDWLTMSL</sequence>
<dbReference type="InterPro" id="IPR013860">
    <property type="entry name" value="AreA_GATA"/>
</dbReference>
<feature type="compositionally biased region" description="Polar residues" evidence="10">
    <location>
        <begin position="713"/>
        <end position="760"/>
    </location>
</feature>
<dbReference type="Pfam" id="PF08550">
    <property type="entry name" value="GATA_AreA"/>
    <property type="match status" value="1"/>
</dbReference>
<protein>
    <recommendedName>
        <fullName evidence="11">GATA-type domain-containing protein</fullName>
    </recommendedName>
</protein>
<evidence type="ECO:0000256" key="1">
    <source>
        <dbReference type="ARBA" id="ARBA00004123"/>
    </source>
</evidence>
<feature type="compositionally biased region" description="Low complexity" evidence="10">
    <location>
        <begin position="15"/>
        <end position="37"/>
    </location>
</feature>
<feature type="compositionally biased region" description="Low complexity" evidence="10">
    <location>
        <begin position="812"/>
        <end position="839"/>
    </location>
</feature>